<feature type="domain" description="Activator of Hsp90 ATPase homologue 1/2-like C-terminal" evidence="2">
    <location>
        <begin position="16"/>
        <end position="139"/>
    </location>
</feature>
<proteinExistence type="inferred from homology"/>
<dbReference type="Pfam" id="PF08327">
    <property type="entry name" value="AHSA1"/>
    <property type="match status" value="1"/>
</dbReference>
<sequence>METTAKTTITVEATINAPVEKVWKLWNGPEHITKWCQASDDWHAPHAENDLKTGGSFKTTMAAKDGSFSFDFGGVYTDVKENTLIAYKMEDGRTVSVSFIPKGDTTEVIETFDPESINPLEMQRGGWQAILNNFKKYAENN</sequence>
<accession>A0A556MLH8</accession>
<reference evidence="3 4" key="1">
    <citation type="submission" date="2019-07" db="EMBL/GenBank/DDBJ databases">
        <authorList>
            <person name="Huq M.A."/>
        </authorList>
    </citation>
    <scope>NUCLEOTIDE SEQUENCE [LARGE SCALE GENOMIC DNA]</scope>
    <source>
        <strain evidence="3 4">MAH-19</strain>
    </source>
</reference>
<evidence type="ECO:0000256" key="1">
    <source>
        <dbReference type="ARBA" id="ARBA00006817"/>
    </source>
</evidence>
<evidence type="ECO:0000313" key="4">
    <source>
        <dbReference type="Proteomes" id="UP000318733"/>
    </source>
</evidence>
<dbReference type="OrthoDB" id="384974at2"/>
<dbReference type="InterPro" id="IPR013538">
    <property type="entry name" value="ASHA1/2-like_C"/>
</dbReference>
<dbReference type="SUPFAM" id="SSF55961">
    <property type="entry name" value="Bet v1-like"/>
    <property type="match status" value="1"/>
</dbReference>
<dbReference type="InterPro" id="IPR023393">
    <property type="entry name" value="START-like_dom_sf"/>
</dbReference>
<comment type="similarity">
    <text evidence="1">Belongs to the AHA1 family.</text>
</comment>
<dbReference type="CDD" id="cd08897">
    <property type="entry name" value="SRPBCC_CalC_Aha1-like_4"/>
    <property type="match status" value="1"/>
</dbReference>
<evidence type="ECO:0000259" key="2">
    <source>
        <dbReference type="Pfam" id="PF08327"/>
    </source>
</evidence>
<dbReference type="EMBL" id="VLPK01000002">
    <property type="protein sequence ID" value="TSJ40786.1"/>
    <property type="molecule type" value="Genomic_DNA"/>
</dbReference>
<organism evidence="3 4">
    <name type="scientific">Mucilaginibacter corticis</name>
    <dbReference type="NCBI Taxonomy" id="2597670"/>
    <lineage>
        <taxon>Bacteria</taxon>
        <taxon>Pseudomonadati</taxon>
        <taxon>Bacteroidota</taxon>
        <taxon>Sphingobacteriia</taxon>
        <taxon>Sphingobacteriales</taxon>
        <taxon>Sphingobacteriaceae</taxon>
        <taxon>Mucilaginibacter</taxon>
    </lineage>
</organism>
<evidence type="ECO:0000313" key="3">
    <source>
        <dbReference type="EMBL" id="TSJ40786.1"/>
    </source>
</evidence>
<comment type="caution">
    <text evidence="3">The sequence shown here is derived from an EMBL/GenBank/DDBJ whole genome shotgun (WGS) entry which is preliminary data.</text>
</comment>
<gene>
    <name evidence="3" type="ORF">FO440_13675</name>
</gene>
<keyword evidence="4" id="KW-1185">Reference proteome</keyword>
<dbReference type="Proteomes" id="UP000318733">
    <property type="component" value="Unassembled WGS sequence"/>
</dbReference>
<protein>
    <submittedName>
        <fullName evidence="3">Polyketide cyclase</fullName>
    </submittedName>
</protein>
<name>A0A556MLH8_9SPHI</name>
<dbReference type="AlphaFoldDB" id="A0A556MLH8"/>
<dbReference type="Gene3D" id="3.30.530.20">
    <property type="match status" value="1"/>
</dbReference>
<dbReference type="RefSeq" id="WP_144248824.1">
    <property type="nucleotide sequence ID" value="NZ_VLPK01000002.1"/>
</dbReference>